<evidence type="ECO:0000313" key="3">
    <source>
        <dbReference type="Proteomes" id="UP000250235"/>
    </source>
</evidence>
<dbReference type="AlphaFoldDB" id="A0A2Z7C939"/>
<proteinExistence type="predicted"/>
<dbReference type="EMBL" id="KQ999846">
    <property type="protein sequence ID" value="KZV40993.1"/>
    <property type="molecule type" value="Genomic_DNA"/>
</dbReference>
<dbReference type="Pfam" id="PF05904">
    <property type="entry name" value="DUF863"/>
    <property type="match status" value="1"/>
</dbReference>
<dbReference type="Proteomes" id="UP000250235">
    <property type="component" value="Unassembled WGS sequence"/>
</dbReference>
<name>A0A2Z7C939_9LAMI</name>
<evidence type="ECO:0000313" key="2">
    <source>
        <dbReference type="EMBL" id="KZV40993.1"/>
    </source>
</evidence>
<protein>
    <submittedName>
        <fullName evidence="2">Uncharacterized protein</fullName>
    </submittedName>
</protein>
<feature type="region of interest" description="Disordered" evidence="1">
    <location>
        <begin position="374"/>
        <end position="397"/>
    </location>
</feature>
<evidence type="ECO:0000256" key="1">
    <source>
        <dbReference type="SAM" id="MobiDB-lite"/>
    </source>
</evidence>
<sequence length="556" mass="63233">MLLGEGDFELNLLQGFDTSLQNVVVQTVVGQDKIFRNQVAELHRLYHIQKILMQEMDQKDSNQFHSREECQYSFICMPRHMKDNFLQDQANTCLKNEQGPNLELLANFNTNLRGDVLYEKCERFTTEPFVQMKCDFDSVKASPTEELELSLSINSGTRKTCFVEKSREGVEQCHDDITCKAKSTRRKLFTSPEVVDLDLNRPLSEELPFNSIDHLTFYSSRCTFSILNRHEQVVKCSNDSSNLDQREMMDSTLTTSPSKYTSEVNHASAFGSVELPSICGPPSKSKKASHCAKNTAFQLNLPHRSRQTISWNEVNAEKPQESSLELAEEAGSKKLPMSSKSDLIPEGISSNMKNGQCGVDMERSPTTFQDKILRKQKTIPSNEPKKRKFQSSNRKDDQMSEVDILIKTGAVSLLYLSSDQNYIPCSIGRREMSNATRDVPQCSSESYESIVLKQAEISLEEYSMTSIPSLVNCSNEKDYGPKLKRGRRMKDFRKEILPGLASLSRQEICEDVRIMRGAMKSLEHRCRSKTRRINDGFSPLKSKGSINSNGRRRCYS</sequence>
<organism evidence="2 3">
    <name type="scientific">Dorcoceras hygrometricum</name>
    <dbReference type="NCBI Taxonomy" id="472368"/>
    <lineage>
        <taxon>Eukaryota</taxon>
        <taxon>Viridiplantae</taxon>
        <taxon>Streptophyta</taxon>
        <taxon>Embryophyta</taxon>
        <taxon>Tracheophyta</taxon>
        <taxon>Spermatophyta</taxon>
        <taxon>Magnoliopsida</taxon>
        <taxon>eudicotyledons</taxon>
        <taxon>Gunneridae</taxon>
        <taxon>Pentapetalae</taxon>
        <taxon>asterids</taxon>
        <taxon>lamiids</taxon>
        <taxon>Lamiales</taxon>
        <taxon>Gesneriaceae</taxon>
        <taxon>Didymocarpoideae</taxon>
        <taxon>Trichosporeae</taxon>
        <taxon>Loxocarpinae</taxon>
        <taxon>Dorcoceras</taxon>
    </lineage>
</organism>
<keyword evidence="3" id="KW-1185">Reference proteome</keyword>
<feature type="region of interest" description="Disordered" evidence="1">
    <location>
        <begin position="313"/>
        <end position="359"/>
    </location>
</feature>
<feature type="region of interest" description="Disordered" evidence="1">
    <location>
        <begin position="533"/>
        <end position="556"/>
    </location>
</feature>
<dbReference type="OrthoDB" id="786875at2759"/>
<dbReference type="PANTHER" id="PTHR33167">
    <property type="entry name" value="TRANSCRIPTION FACTOR, PUTATIVE (DUF863)-RELATED"/>
    <property type="match status" value="1"/>
</dbReference>
<dbReference type="PANTHER" id="PTHR33167:SF29">
    <property type="entry name" value="T28K15.14 PROTEIN"/>
    <property type="match status" value="1"/>
</dbReference>
<reference evidence="2 3" key="1">
    <citation type="journal article" date="2015" name="Proc. Natl. Acad. Sci. U.S.A.">
        <title>The resurrection genome of Boea hygrometrica: A blueprint for survival of dehydration.</title>
        <authorList>
            <person name="Xiao L."/>
            <person name="Yang G."/>
            <person name="Zhang L."/>
            <person name="Yang X."/>
            <person name="Zhao S."/>
            <person name="Ji Z."/>
            <person name="Zhou Q."/>
            <person name="Hu M."/>
            <person name="Wang Y."/>
            <person name="Chen M."/>
            <person name="Xu Y."/>
            <person name="Jin H."/>
            <person name="Xiao X."/>
            <person name="Hu G."/>
            <person name="Bao F."/>
            <person name="Hu Y."/>
            <person name="Wan P."/>
            <person name="Li L."/>
            <person name="Deng X."/>
            <person name="Kuang T."/>
            <person name="Xiang C."/>
            <person name="Zhu J.K."/>
            <person name="Oliver M.J."/>
            <person name="He Y."/>
        </authorList>
    </citation>
    <scope>NUCLEOTIDE SEQUENCE [LARGE SCALE GENOMIC DNA]</scope>
    <source>
        <strain evidence="3">cv. XS01</strain>
    </source>
</reference>
<gene>
    <name evidence="2" type="ORF">F511_17401</name>
</gene>
<dbReference type="InterPro" id="IPR008581">
    <property type="entry name" value="DUF863_pln"/>
</dbReference>
<accession>A0A2Z7C939</accession>